<dbReference type="CAZy" id="CBM43">
    <property type="family name" value="Carbohydrate-Binding Module Family 43"/>
</dbReference>
<dbReference type="Gene3D" id="1.20.58.1040">
    <property type="match status" value="1"/>
</dbReference>
<dbReference type="PANTHER" id="PTHR31044:SF30">
    <property type="entry name" value="OS05G0512600 PROTEIN"/>
    <property type="match status" value="1"/>
</dbReference>
<proteinExistence type="evidence at transcript level"/>
<dbReference type="InterPro" id="IPR012946">
    <property type="entry name" value="X8"/>
</dbReference>
<dbReference type="SMART" id="SM00768">
    <property type="entry name" value="X8"/>
    <property type="match status" value="1"/>
</dbReference>
<dbReference type="PANTHER" id="PTHR31044">
    <property type="entry name" value="BETA-1,3 GLUCANASE"/>
    <property type="match status" value="1"/>
</dbReference>
<dbReference type="Pfam" id="PF07983">
    <property type="entry name" value="X8"/>
    <property type="match status" value="1"/>
</dbReference>
<evidence type="ECO:0000256" key="2">
    <source>
        <dbReference type="SAM" id="SignalP"/>
    </source>
</evidence>
<keyword evidence="1 2" id="KW-0732">Signal</keyword>
<name>C0PKR1_MAIZE</name>
<dbReference type="ExpressionAtlas" id="C0PKR1">
    <property type="expression patterns" value="baseline and differential"/>
</dbReference>
<reference evidence="4" key="1">
    <citation type="journal article" date="2009" name="PLoS Genet.">
        <title>Sequencing, mapping, and analysis of 27,455 maize full-length cDNAs.</title>
        <authorList>
            <person name="Soderlund C."/>
            <person name="Descour A."/>
            <person name="Kudrna D."/>
            <person name="Bomhoff M."/>
            <person name="Boyd L."/>
            <person name="Currie J."/>
            <person name="Angelova A."/>
            <person name="Collura K."/>
            <person name="Wissotski M."/>
            <person name="Ashley E."/>
            <person name="Morrow D."/>
            <person name="Fernandes J."/>
            <person name="Walbot V."/>
            <person name="Yu Y."/>
        </authorList>
    </citation>
    <scope>NUCLEOTIDE SEQUENCE</scope>
    <source>
        <strain evidence="4">B73</strain>
    </source>
</reference>
<protein>
    <recommendedName>
        <fullName evidence="3">X8 domain-containing protein</fullName>
    </recommendedName>
</protein>
<evidence type="ECO:0000313" key="4">
    <source>
        <dbReference type="EMBL" id="ACN35777.1"/>
    </source>
</evidence>
<dbReference type="AlphaFoldDB" id="C0PKR1"/>
<dbReference type="GO" id="GO:0009506">
    <property type="term" value="C:plasmodesma"/>
    <property type="evidence" value="ECO:0007669"/>
    <property type="project" value="UniProtKB-ARBA"/>
</dbReference>
<dbReference type="InterPro" id="IPR044788">
    <property type="entry name" value="X8_dom_prot"/>
</dbReference>
<accession>C0PKR1</accession>
<dbReference type="EMBL" id="BT068880">
    <property type="protein sequence ID" value="ACN35777.1"/>
    <property type="molecule type" value="mRNA"/>
</dbReference>
<feature type="signal peptide" evidence="2">
    <location>
        <begin position="1"/>
        <end position="19"/>
    </location>
</feature>
<evidence type="ECO:0000256" key="1">
    <source>
        <dbReference type="ARBA" id="ARBA00022729"/>
    </source>
</evidence>
<feature type="domain" description="X8" evidence="3">
    <location>
        <begin position="20"/>
        <end position="104"/>
    </location>
</feature>
<organism evidence="4">
    <name type="scientific">Zea mays</name>
    <name type="common">Maize</name>
    <dbReference type="NCBI Taxonomy" id="4577"/>
    <lineage>
        <taxon>Eukaryota</taxon>
        <taxon>Viridiplantae</taxon>
        <taxon>Streptophyta</taxon>
        <taxon>Embryophyta</taxon>
        <taxon>Tracheophyta</taxon>
        <taxon>Spermatophyta</taxon>
        <taxon>Magnoliopsida</taxon>
        <taxon>Liliopsida</taxon>
        <taxon>Poales</taxon>
        <taxon>Poaceae</taxon>
        <taxon>PACMAD clade</taxon>
        <taxon>Panicoideae</taxon>
        <taxon>Andropogonodae</taxon>
        <taxon>Andropogoneae</taxon>
        <taxon>Tripsacinae</taxon>
        <taxon>Zea</taxon>
    </lineage>
</organism>
<evidence type="ECO:0000259" key="3">
    <source>
        <dbReference type="SMART" id="SM00768"/>
    </source>
</evidence>
<sequence length="237" mass="21877">MAVPLLLLLLLSVFTASDAAFCVCKPGMSDQMMQSAIDYACSKGADCASTTKGAPCYGNGNKVAVCSYICNSYYQSRSGMGATCDFNGVATLTGTDPSSGTCKFASGPSSVGTGGGAGMGTGGAGMGTGGAGAGVGGGTGAGAGTGAGMGAGAGTGAGTGMGAGTGTSTGAGAGTGTGAGITTPGALSPPFGGTGAYGPSGAGSTDYNDAAARRVSRLHVVAALVFGLAAAAAPLLR</sequence>
<feature type="chain" id="PRO_5002901512" description="X8 domain-containing protein" evidence="2">
    <location>
        <begin position="20"/>
        <end position="237"/>
    </location>
</feature>